<dbReference type="RefSeq" id="WP_130417751.1">
    <property type="nucleotide sequence ID" value="NZ_SHKW01000001.1"/>
</dbReference>
<dbReference type="InterPro" id="IPR012341">
    <property type="entry name" value="6hp_glycosidase-like_sf"/>
</dbReference>
<dbReference type="CDD" id="cd02955">
    <property type="entry name" value="SSP411"/>
    <property type="match status" value="1"/>
</dbReference>
<reference evidence="2 3" key="1">
    <citation type="submission" date="2019-02" db="EMBL/GenBank/DDBJ databases">
        <title>Genomic Encyclopedia of Archaeal and Bacterial Type Strains, Phase II (KMG-II): from individual species to whole genera.</title>
        <authorList>
            <person name="Goeker M."/>
        </authorList>
    </citation>
    <scope>NUCLEOTIDE SEQUENCE [LARGE SCALE GENOMIC DNA]</scope>
    <source>
        <strain evidence="2 3">DSM 18101</strain>
    </source>
</reference>
<dbReference type="InterPro" id="IPR024705">
    <property type="entry name" value="Ssp411"/>
</dbReference>
<dbReference type="OrthoDB" id="9762614at2"/>
<dbReference type="InterPro" id="IPR004879">
    <property type="entry name" value="Ssp411-like_TRX"/>
</dbReference>
<dbReference type="SUPFAM" id="SSF52833">
    <property type="entry name" value="Thioredoxin-like"/>
    <property type="match status" value="1"/>
</dbReference>
<dbReference type="GO" id="GO:0005975">
    <property type="term" value="P:carbohydrate metabolic process"/>
    <property type="evidence" value="ECO:0007669"/>
    <property type="project" value="InterPro"/>
</dbReference>
<keyword evidence="3" id="KW-1185">Reference proteome</keyword>
<dbReference type="Gene3D" id="1.50.10.20">
    <property type="match status" value="1"/>
</dbReference>
<dbReference type="InterPro" id="IPR008928">
    <property type="entry name" value="6-hairpin_glycosidase_sf"/>
</dbReference>
<comment type="caution">
    <text evidence="2">The sequence shown here is derived from an EMBL/GenBank/DDBJ whole genome shotgun (WGS) entry which is preliminary data.</text>
</comment>
<dbReference type="Gene3D" id="3.40.30.10">
    <property type="entry name" value="Glutaredoxin"/>
    <property type="match status" value="1"/>
</dbReference>
<dbReference type="PANTHER" id="PTHR42899">
    <property type="entry name" value="SPERMATOGENESIS-ASSOCIATED PROTEIN 20"/>
    <property type="match status" value="1"/>
</dbReference>
<accession>A0A4Q7YP78</accession>
<dbReference type="PIRSF" id="PIRSF006402">
    <property type="entry name" value="UCP006402_thioredoxin"/>
    <property type="match status" value="1"/>
</dbReference>
<dbReference type="InterPro" id="IPR036249">
    <property type="entry name" value="Thioredoxin-like_sf"/>
</dbReference>
<organism evidence="2 3">
    <name type="scientific">Edaphobacter modestus</name>
    <dbReference type="NCBI Taxonomy" id="388466"/>
    <lineage>
        <taxon>Bacteria</taxon>
        <taxon>Pseudomonadati</taxon>
        <taxon>Acidobacteriota</taxon>
        <taxon>Terriglobia</taxon>
        <taxon>Terriglobales</taxon>
        <taxon>Acidobacteriaceae</taxon>
        <taxon>Edaphobacter</taxon>
    </lineage>
</organism>
<gene>
    <name evidence="2" type="ORF">BDD14_0947</name>
</gene>
<dbReference type="AlphaFoldDB" id="A0A4Q7YP78"/>
<evidence type="ECO:0000313" key="3">
    <source>
        <dbReference type="Proteomes" id="UP000292958"/>
    </source>
</evidence>
<evidence type="ECO:0000313" key="2">
    <source>
        <dbReference type="EMBL" id="RZU39562.1"/>
    </source>
</evidence>
<sequence length="717" mass="78472">MSEGHKTPSENALANAASAYLRSAIHQPVNWHEWGEEAFARARAEDKPVLLDIGAVWCHWCHVMDRESYENPETAKLINEHFVAVKVDRDERPDVDTRYQAAVSAISGQGGWPLTAFLTPDGKPFFGGTYFPPEDRHGRPGLPRVLLTMAEAFQKKRGEVDDSAVSVMAAIEHSESFMGRAGNPGPELVAKLIDSALKQFDARSGGFGSQPKFPHSGAIDLLLDVASRGSSLAAPETADQAKTAALVTLEKMSRGGIYDHLAGGFHRYSVDDRWVVPHFEKMAYDNSELLKNYAHAFQSFGEPECARVAKEIIRWMDEWLSDREHGGFYSSQDADFSLDDDGDYFTWTREEAAAVLTPEEFAMAGAFYDIGEIGDMHHNPAKNVLHVRTTFENIARANGIGFDVARDLLASAKTKMYAARQKRPIPYIDKTMYVGWNGMCISAYLEGGRILDLPEVRDFALKSLDRVLASAWDDTGLAHVVAYGEGVGGQRVAGSLEDYAFLGNAALDAWEATGEMRYYDAAQNIAEALVTRFYDNVGGGFFDTEMAAAGQQKLGALTVRRKPLQDSPTPAGNSIAATLLLRLAALNDRDDYTAKALETLETFAGIVEHFGLFAASYGLALQRMVKGPAQIIILGEDAQARQLETAARSPYAANKSVIRLRREQLSSLPPSLAETLPHLPGIKDGSLESIAVVCTGRGCLPPVKTVEELMESLTRTL</sequence>
<dbReference type="Proteomes" id="UP000292958">
    <property type="component" value="Unassembled WGS sequence"/>
</dbReference>
<feature type="domain" description="Spermatogenesis-associated protein 20-like TRX" evidence="1">
    <location>
        <begin position="11"/>
        <end position="171"/>
    </location>
</feature>
<evidence type="ECO:0000259" key="1">
    <source>
        <dbReference type="Pfam" id="PF03190"/>
    </source>
</evidence>
<proteinExistence type="predicted"/>
<protein>
    <recommendedName>
        <fullName evidence="1">Spermatogenesis-associated protein 20-like TRX domain-containing protein</fullName>
    </recommendedName>
</protein>
<dbReference type="Pfam" id="PF03190">
    <property type="entry name" value="Thioredox_DsbH"/>
    <property type="match status" value="1"/>
</dbReference>
<name>A0A4Q7YP78_9BACT</name>
<dbReference type="Gene3D" id="1.50.10.10">
    <property type="match status" value="1"/>
</dbReference>
<dbReference type="EMBL" id="SHKW01000001">
    <property type="protein sequence ID" value="RZU39562.1"/>
    <property type="molecule type" value="Genomic_DNA"/>
</dbReference>
<dbReference type="PANTHER" id="PTHR42899:SF1">
    <property type="entry name" value="SPERMATOGENESIS-ASSOCIATED PROTEIN 20"/>
    <property type="match status" value="1"/>
</dbReference>
<dbReference type="SUPFAM" id="SSF48208">
    <property type="entry name" value="Six-hairpin glycosidases"/>
    <property type="match status" value="1"/>
</dbReference>